<organism evidence="1 2">
    <name type="scientific">Popillia japonica</name>
    <name type="common">Japanese beetle</name>
    <dbReference type="NCBI Taxonomy" id="7064"/>
    <lineage>
        <taxon>Eukaryota</taxon>
        <taxon>Metazoa</taxon>
        <taxon>Ecdysozoa</taxon>
        <taxon>Arthropoda</taxon>
        <taxon>Hexapoda</taxon>
        <taxon>Insecta</taxon>
        <taxon>Pterygota</taxon>
        <taxon>Neoptera</taxon>
        <taxon>Endopterygota</taxon>
        <taxon>Coleoptera</taxon>
        <taxon>Polyphaga</taxon>
        <taxon>Scarabaeiformia</taxon>
        <taxon>Scarabaeidae</taxon>
        <taxon>Rutelinae</taxon>
        <taxon>Popillia</taxon>
    </lineage>
</organism>
<dbReference type="AlphaFoldDB" id="A0AAW1ME42"/>
<evidence type="ECO:0008006" key="3">
    <source>
        <dbReference type="Google" id="ProtNLM"/>
    </source>
</evidence>
<evidence type="ECO:0000313" key="1">
    <source>
        <dbReference type="EMBL" id="KAK9744419.1"/>
    </source>
</evidence>
<dbReference type="Proteomes" id="UP001458880">
    <property type="component" value="Unassembled WGS sequence"/>
</dbReference>
<keyword evidence="2" id="KW-1185">Reference proteome</keyword>
<protein>
    <recommendedName>
        <fullName evidence="3">Reverse transcriptase</fullName>
    </recommendedName>
</protein>
<gene>
    <name evidence="1" type="ORF">QE152_g7760</name>
</gene>
<proteinExistence type="predicted"/>
<reference evidence="1 2" key="1">
    <citation type="journal article" date="2024" name="BMC Genomics">
        <title>De novo assembly and annotation of Popillia japonica's genome with initial clues to its potential as an invasive pest.</title>
        <authorList>
            <person name="Cucini C."/>
            <person name="Boschi S."/>
            <person name="Funari R."/>
            <person name="Cardaioli E."/>
            <person name="Iannotti N."/>
            <person name="Marturano G."/>
            <person name="Paoli F."/>
            <person name="Bruttini M."/>
            <person name="Carapelli A."/>
            <person name="Frati F."/>
            <person name="Nardi F."/>
        </authorList>
    </citation>
    <scope>NUCLEOTIDE SEQUENCE [LARGE SCALE GENOMIC DNA]</scope>
    <source>
        <strain evidence="1">DMR45628</strain>
    </source>
</reference>
<accession>A0AAW1ME42</accession>
<sequence length="102" mass="12189">MRAHDHQEYVEMMLCDMSRAFNTVQHDLLLAKLDYFGLRDKTNRQLKPDLRDRTEVAHWKDPTLAKDQYVVVSLLDQFYAQSFSLYTYINNFSQNISHPKVY</sequence>
<dbReference type="EMBL" id="JASPKY010000058">
    <property type="protein sequence ID" value="KAK9744419.1"/>
    <property type="molecule type" value="Genomic_DNA"/>
</dbReference>
<name>A0AAW1ME42_POPJA</name>
<evidence type="ECO:0000313" key="2">
    <source>
        <dbReference type="Proteomes" id="UP001458880"/>
    </source>
</evidence>
<comment type="caution">
    <text evidence="1">The sequence shown here is derived from an EMBL/GenBank/DDBJ whole genome shotgun (WGS) entry which is preliminary data.</text>
</comment>